<proteinExistence type="predicted"/>
<dbReference type="Proteomes" id="UP000321049">
    <property type="component" value="Unassembled WGS sequence"/>
</dbReference>
<organism evidence="2 3">
    <name type="scientific">Cellulomonas terrae</name>
    <dbReference type="NCBI Taxonomy" id="311234"/>
    <lineage>
        <taxon>Bacteria</taxon>
        <taxon>Bacillati</taxon>
        <taxon>Actinomycetota</taxon>
        <taxon>Actinomycetes</taxon>
        <taxon>Micrococcales</taxon>
        <taxon>Cellulomonadaceae</taxon>
        <taxon>Cellulomonas</taxon>
    </lineage>
</organism>
<evidence type="ECO:0000256" key="1">
    <source>
        <dbReference type="SAM" id="MobiDB-lite"/>
    </source>
</evidence>
<evidence type="ECO:0000313" key="3">
    <source>
        <dbReference type="Proteomes" id="UP000321049"/>
    </source>
</evidence>
<comment type="caution">
    <text evidence="2">The sequence shown here is derived from an EMBL/GenBank/DDBJ whole genome shotgun (WGS) entry which is preliminary data.</text>
</comment>
<feature type="compositionally biased region" description="Polar residues" evidence="1">
    <location>
        <begin position="59"/>
        <end position="68"/>
    </location>
</feature>
<gene>
    <name evidence="2" type="ORF">CTE05_26070</name>
</gene>
<name>A0A511JM07_9CELL</name>
<dbReference type="AlphaFoldDB" id="A0A511JM07"/>
<feature type="region of interest" description="Disordered" evidence="1">
    <location>
        <begin position="43"/>
        <end position="68"/>
    </location>
</feature>
<dbReference type="EMBL" id="BJWH01000013">
    <property type="protein sequence ID" value="GEL99060.1"/>
    <property type="molecule type" value="Genomic_DNA"/>
</dbReference>
<protein>
    <submittedName>
        <fullName evidence="2">Uncharacterized protein</fullName>
    </submittedName>
</protein>
<reference evidence="2 3" key="1">
    <citation type="submission" date="2019-07" db="EMBL/GenBank/DDBJ databases">
        <title>Whole genome shotgun sequence of Cellulomonas terrae NBRC 100819.</title>
        <authorList>
            <person name="Hosoyama A."/>
            <person name="Uohara A."/>
            <person name="Ohji S."/>
            <person name="Ichikawa N."/>
        </authorList>
    </citation>
    <scope>NUCLEOTIDE SEQUENCE [LARGE SCALE GENOMIC DNA]</scope>
    <source>
        <strain evidence="2 3">NBRC 100819</strain>
    </source>
</reference>
<evidence type="ECO:0000313" key="2">
    <source>
        <dbReference type="EMBL" id="GEL99060.1"/>
    </source>
</evidence>
<keyword evidence="3" id="KW-1185">Reference proteome</keyword>
<sequence>MTPTAHDRIAWITRVNPSCDIRRKPSPGALPPTETAIQMCLPRPRMSTPSCPGADVTRLNVTDRQGVT</sequence>
<accession>A0A511JM07</accession>